<dbReference type="Gene3D" id="3.40.50.620">
    <property type="entry name" value="HUPs"/>
    <property type="match status" value="1"/>
</dbReference>
<dbReference type="InterPro" id="IPR020084">
    <property type="entry name" value="NUDIX_hydrolase_CS"/>
</dbReference>
<dbReference type="CDD" id="cd18873">
    <property type="entry name" value="NUDIX_NadM_like"/>
    <property type="match status" value="1"/>
</dbReference>
<sequence length="372" mass="41897">MISLFLGDSQVTTSSTQTARKFQYAIVIGRFQPVHFGHQRLIEEGLRAADRVIVVVGSDRKPRSVKNPFTFDERERMVRACLRGTEQMRVSVVGVGDSPYNDQIWIASIQSAVERLIVQDGHAPANARVALVGHLKDASSYYLKLFPHWEFVGQSSVESLNATDVRSLYFDPENRGQLARADLPDGTAAFLDQFTRTADYAELCEERAFLVDYRDKYRYAGSSFPPIYTTVDAIVVEAGHILLVQRKFHPGKGTWALPGGFVGQHERLQDAAIRELKEETRLKVPVPVLNGSMKANHVFDAPDRSQRGRTITHGFFFELAHNQWTGLSDVRADDDAAAVRWVPIAEFLDMQDRIYEDHFFIANHFLGGLGKN</sequence>
<organism evidence="6">
    <name type="scientific">Variovorax paradoxus</name>
    <dbReference type="NCBI Taxonomy" id="34073"/>
    <lineage>
        <taxon>Bacteria</taxon>
        <taxon>Pseudomonadati</taxon>
        <taxon>Pseudomonadota</taxon>
        <taxon>Betaproteobacteria</taxon>
        <taxon>Burkholderiales</taxon>
        <taxon>Comamonadaceae</taxon>
        <taxon>Variovorax</taxon>
    </lineage>
</organism>
<dbReference type="NCBIfam" id="NF003788">
    <property type="entry name" value="PRK05379.1-5"/>
    <property type="match status" value="1"/>
</dbReference>
<keyword evidence="3 6" id="KW-0548">Nucleotidyltransferase</keyword>
<evidence type="ECO:0000256" key="2">
    <source>
        <dbReference type="ARBA" id="ARBA00022679"/>
    </source>
</evidence>
<dbReference type="InterPro" id="IPR014729">
    <property type="entry name" value="Rossmann-like_a/b/a_fold"/>
</dbReference>
<evidence type="ECO:0000259" key="5">
    <source>
        <dbReference type="PROSITE" id="PS51462"/>
    </source>
</evidence>
<dbReference type="PROSITE" id="PS51462">
    <property type="entry name" value="NUDIX"/>
    <property type="match status" value="1"/>
</dbReference>
<keyword evidence="4 6" id="KW-0378">Hydrolase</keyword>
<dbReference type="Pfam" id="PF01467">
    <property type="entry name" value="CTP_transf_like"/>
    <property type="match status" value="1"/>
</dbReference>
<feature type="domain" description="Nudix hydrolase" evidence="5">
    <location>
        <begin position="226"/>
        <end position="365"/>
    </location>
</feature>
<dbReference type="PANTHER" id="PTHR21342:SF0">
    <property type="entry name" value="BIFUNCTIONAL NMN ADENYLYLTRANSFERASE_NUDIX HYDROLASE"/>
    <property type="match status" value="1"/>
</dbReference>
<evidence type="ECO:0000256" key="4">
    <source>
        <dbReference type="ARBA" id="ARBA00022801"/>
    </source>
</evidence>
<evidence type="ECO:0000313" key="6">
    <source>
        <dbReference type="EMBL" id="CAA2099211.1"/>
    </source>
</evidence>
<gene>
    <name evidence="6" type="ORF">VVAX_00123</name>
</gene>
<dbReference type="PANTHER" id="PTHR21342">
    <property type="entry name" value="PHOSPHOPANTETHEINE ADENYLYLTRANSFERASE"/>
    <property type="match status" value="1"/>
</dbReference>
<dbReference type="NCBIfam" id="TIGR00125">
    <property type="entry name" value="cyt_tran_rel"/>
    <property type="match status" value="1"/>
</dbReference>
<dbReference type="AlphaFoldDB" id="A0A679IXA2"/>
<dbReference type="Gene3D" id="3.90.79.10">
    <property type="entry name" value="Nucleoside Triphosphate Pyrophosphohydrolase"/>
    <property type="match status" value="1"/>
</dbReference>
<dbReference type="EMBL" id="LR743507">
    <property type="protein sequence ID" value="CAA2099211.1"/>
    <property type="molecule type" value="Genomic_DNA"/>
</dbReference>
<name>A0A679IXA2_VARPD</name>
<dbReference type="InterPro" id="IPR004821">
    <property type="entry name" value="Cyt_trans-like"/>
</dbReference>
<evidence type="ECO:0000256" key="3">
    <source>
        <dbReference type="ARBA" id="ARBA00022695"/>
    </source>
</evidence>
<proteinExistence type="predicted"/>
<dbReference type="SUPFAM" id="SSF52374">
    <property type="entry name" value="Nucleotidylyl transferase"/>
    <property type="match status" value="1"/>
</dbReference>
<dbReference type="Pfam" id="PF00293">
    <property type="entry name" value="NUDIX"/>
    <property type="match status" value="1"/>
</dbReference>
<reference evidence="6" key="1">
    <citation type="submission" date="2019-12" db="EMBL/GenBank/DDBJ databases">
        <authorList>
            <person name="Cremers G."/>
        </authorList>
    </citation>
    <scope>NUCLEOTIDE SEQUENCE</scope>
    <source>
        <strain evidence="6">Vvax</strain>
    </source>
</reference>
<dbReference type="SUPFAM" id="SSF55811">
    <property type="entry name" value="Nudix"/>
    <property type="match status" value="1"/>
</dbReference>
<dbReference type="GO" id="GO:0016787">
    <property type="term" value="F:hydrolase activity"/>
    <property type="evidence" value="ECO:0007669"/>
    <property type="project" value="UniProtKB-KW"/>
</dbReference>
<dbReference type="PROSITE" id="PS00893">
    <property type="entry name" value="NUDIX_BOX"/>
    <property type="match status" value="1"/>
</dbReference>
<keyword evidence="2 6" id="KW-0808">Transferase</keyword>
<dbReference type="NCBIfam" id="NF003786">
    <property type="entry name" value="PRK05379.1-2"/>
    <property type="match status" value="1"/>
</dbReference>
<protein>
    <submittedName>
        <fullName evidence="6">Bifunctional NMN adenylyltransferase/Nudix hydrolase</fullName>
    </submittedName>
</protein>
<dbReference type="InterPro" id="IPR000086">
    <property type="entry name" value="NUDIX_hydrolase_dom"/>
</dbReference>
<evidence type="ECO:0000256" key="1">
    <source>
        <dbReference type="ARBA" id="ARBA00001946"/>
    </source>
</evidence>
<comment type="cofactor">
    <cofactor evidence="1">
        <name>Mg(2+)</name>
        <dbReference type="ChEBI" id="CHEBI:18420"/>
    </cofactor>
</comment>
<accession>A0A679IXA2</accession>
<dbReference type="InterPro" id="IPR015797">
    <property type="entry name" value="NUDIX_hydrolase-like_dom_sf"/>
</dbReference>
<dbReference type="GO" id="GO:0016779">
    <property type="term" value="F:nucleotidyltransferase activity"/>
    <property type="evidence" value="ECO:0007669"/>
    <property type="project" value="UniProtKB-KW"/>
</dbReference>